<protein>
    <submittedName>
        <fullName evidence="1">Uncharacterized protein</fullName>
    </submittedName>
</protein>
<comment type="caution">
    <text evidence="1">The sequence shown here is derived from an EMBL/GenBank/DDBJ whole genome shotgun (WGS) entry which is preliminary data.</text>
</comment>
<reference evidence="1" key="1">
    <citation type="journal article" date="2015" name="Nature">
        <title>Complex archaea that bridge the gap between prokaryotes and eukaryotes.</title>
        <authorList>
            <person name="Spang A."/>
            <person name="Saw J.H."/>
            <person name="Jorgensen S.L."/>
            <person name="Zaremba-Niedzwiedzka K."/>
            <person name="Martijn J."/>
            <person name="Lind A.E."/>
            <person name="van Eijk R."/>
            <person name="Schleper C."/>
            <person name="Guy L."/>
            <person name="Ettema T.J."/>
        </authorList>
    </citation>
    <scope>NUCLEOTIDE SEQUENCE</scope>
</reference>
<dbReference type="AlphaFoldDB" id="A0A0F9SKG9"/>
<evidence type="ECO:0000313" key="1">
    <source>
        <dbReference type="EMBL" id="KKN37426.1"/>
    </source>
</evidence>
<organism evidence="1">
    <name type="scientific">marine sediment metagenome</name>
    <dbReference type="NCBI Taxonomy" id="412755"/>
    <lineage>
        <taxon>unclassified sequences</taxon>
        <taxon>metagenomes</taxon>
        <taxon>ecological metagenomes</taxon>
    </lineage>
</organism>
<name>A0A0F9SKG9_9ZZZZ</name>
<accession>A0A0F9SKG9</accession>
<sequence length="247" mass="28366">MPIDFKPKTEVFKTRKEATEFAERHYAPSPVVINPFDIEAAKSELSKYEEKIKGMLTEAQAFEITDEASNSKAVEMGLQAKKLSKRVKEDGADRTKKHRLYTGAVKNLVRVYTDMLDSIESDLKGKFREYSRIKEMKRREDDLKVKEAARALQDRVNREAKKKNIDPILIPEPVLPQKQAPTRTEEGSGSMKKVWTWDKNEEEIDFDKVPDEYKILNGPAINTAIKAAVRNIPGIRIYQDDVPVWRG</sequence>
<proteinExistence type="predicted"/>
<gene>
    <name evidence="1" type="ORF">LCGC14_0763750</name>
</gene>
<dbReference type="EMBL" id="LAZR01001895">
    <property type="protein sequence ID" value="KKN37426.1"/>
    <property type="molecule type" value="Genomic_DNA"/>
</dbReference>